<dbReference type="EMBL" id="BPVZ01000104">
    <property type="protein sequence ID" value="GKV34228.1"/>
    <property type="molecule type" value="Genomic_DNA"/>
</dbReference>
<gene>
    <name evidence="3" type="ORF">SLEP1_g42620</name>
</gene>
<comment type="caution">
    <text evidence="3">The sequence shown here is derived from an EMBL/GenBank/DDBJ whole genome shotgun (WGS) entry which is preliminary data.</text>
</comment>
<accession>A0AAV5LAH6</accession>
<feature type="region of interest" description="Disordered" evidence="1">
    <location>
        <begin position="67"/>
        <end position="92"/>
    </location>
</feature>
<dbReference type="InterPro" id="IPR008889">
    <property type="entry name" value="VQ"/>
</dbReference>
<organism evidence="3 4">
    <name type="scientific">Rubroshorea leprosula</name>
    <dbReference type="NCBI Taxonomy" id="152421"/>
    <lineage>
        <taxon>Eukaryota</taxon>
        <taxon>Viridiplantae</taxon>
        <taxon>Streptophyta</taxon>
        <taxon>Embryophyta</taxon>
        <taxon>Tracheophyta</taxon>
        <taxon>Spermatophyta</taxon>
        <taxon>Magnoliopsida</taxon>
        <taxon>eudicotyledons</taxon>
        <taxon>Gunneridae</taxon>
        <taxon>Pentapetalae</taxon>
        <taxon>rosids</taxon>
        <taxon>malvids</taxon>
        <taxon>Malvales</taxon>
        <taxon>Dipterocarpaceae</taxon>
        <taxon>Rubroshorea</taxon>
    </lineage>
</organism>
<dbReference type="Pfam" id="PF05678">
    <property type="entry name" value="VQ"/>
    <property type="match status" value="1"/>
</dbReference>
<dbReference type="PANTHER" id="PTHR33624:SF17">
    <property type="entry name" value="OS07G0687400 PROTEIN"/>
    <property type="match status" value="1"/>
</dbReference>
<name>A0AAV5LAH6_9ROSI</name>
<evidence type="ECO:0000313" key="4">
    <source>
        <dbReference type="Proteomes" id="UP001054252"/>
    </source>
</evidence>
<evidence type="ECO:0000313" key="3">
    <source>
        <dbReference type="EMBL" id="GKV34228.1"/>
    </source>
</evidence>
<feature type="domain" description="VQ" evidence="2">
    <location>
        <begin position="33"/>
        <end position="53"/>
    </location>
</feature>
<reference evidence="3 4" key="1">
    <citation type="journal article" date="2021" name="Commun. Biol.">
        <title>The genome of Shorea leprosula (Dipterocarpaceae) highlights the ecological relevance of drought in aseasonal tropical rainforests.</title>
        <authorList>
            <person name="Ng K.K.S."/>
            <person name="Kobayashi M.J."/>
            <person name="Fawcett J.A."/>
            <person name="Hatakeyama M."/>
            <person name="Paape T."/>
            <person name="Ng C.H."/>
            <person name="Ang C.C."/>
            <person name="Tnah L.H."/>
            <person name="Lee C.T."/>
            <person name="Nishiyama T."/>
            <person name="Sese J."/>
            <person name="O'Brien M.J."/>
            <person name="Copetti D."/>
            <person name="Mohd Noor M.I."/>
            <person name="Ong R.C."/>
            <person name="Putra M."/>
            <person name="Sireger I.Z."/>
            <person name="Indrioko S."/>
            <person name="Kosugi Y."/>
            <person name="Izuno A."/>
            <person name="Isagi Y."/>
            <person name="Lee S.L."/>
            <person name="Shimizu K.K."/>
        </authorList>
    </citation>
    <scope>NUCLEOTIDE SEQUENCE [LARGE SCALE GENOMIC DNA]</scope>
    <source>
        <strain evidence="3">214</strain>
    </source>
</reference>
<keyword evidence="4" id="KW-1185">Reference proteome</keyword>
<dbReference type="AlphaFoldDB" id="A0AAV5LAH6"/>
<sequence length="131" mass="14274">MDALRRKHASTRRRNSTTKKGFKVVYISSPIEVKTCPSNFRALVQELTGKDSDSDAAATAATRLVDDANGGVPVENGVLPPPPPPPLANSFPSYSDSAFGHLDDDVMIAPHMEGSSLRMFGLDLYHQMRFN</sequence>
<dbReference type="PANTHER" id="PTHR33624">
    <property type="entry name" value="SIGMA FACTOR BINDING PROTEIN 1, CHLOROPLASTIC"/>
    <property type="match status" value="1"/>
</dbReference>
<dbReference type="InterPro" id="IPR039335">
    <property type="entry name" value="SIB1/2"/>
</dbReference>
<evidence type="ECO:0000256" key="1">
    <source>
        <dbReference type="SAM" id="MobiDB-lite"/>
    </source>
</evidence>
<protein>
    <recommendedName>
        <fullName evidence="2">VQ domain-containing protein</fullName>
    </recommendedName>
</protein>
<evidence type="ECO:0000259" key="2">
    <source>
        <dbReference type="Pfam" id="PF05678"/>
    </source>
</evidence>
<dbReference type="Proteomes" id="UP001054252">
    <property type="component" value="Unassembled WGS sequence"/>
</dbReference>
<proteinExistence type="predicted"/>